<dbReference type="Pfam" id="PF07456">
    <property type="entry name" value="Hpre_diP_synt_I"/>
    <property type="match status" value="1"/>
</dbReference>
<dbReference type="RefSeq" id="WP_072743386.1">
    <property type="nucleotide sequence ID" value="NZ_FQXR01000003.1"/>
</dbReference>
<gene>
    <name evidence="2" type="ORF">SAMN02745180_00807</name>
</gene>
<dbReference type="InterPro" id="IPR014535">
    <property type="entry name" value="Hpre_diP_synt_I"/>
</dbReference>
<evidence type="ECO:0000313" key="2">
    <source>
        <dbReference type="EMBL" id="SHH67695.1"/>
    </source>
</evidence>
<evidence type="ECO:0000256" key="1">
    <source>
        <dbReference type="SAM" id="Phobius"/>
    </source>
</evidence>
<protein>
    <submittedName>
        <fullName evidence="2">Heptaprenyl diphosphate synthase</fullName>
    </submittedName>
</protein>
<dbReference type="InterPro" id="IPR010898">
    <property type="entry name" value="Hpre_diP_synth_I"/>
</dbReference>
<feature type="transmembrane region" description="Helical" evidence="1">
    <location>
        <begin position="75"/>
        <end position="96"/>
    </location>
</feature>
<feature type="transmembrane region" description="Helical" evidence="1">
    <location>
        <begin position="102"/>
        <end position="124"/>
    </location>
</feature>
<feature type="transmembrane region" description="Helical" evidence="1">
    <location>
        <begin position="43"/>
        <end position="63"/>
    </location>
</feature>
<dbReference type="Gene3D" id="1.10.1760.20">
    <property type="match status" value="1"/>
</dbReference>
<evidence type="ECO:0000313" key="3">
    <source>
        <dbReference type="Proteomes" id="UP000184389"/>
    </source>
</evidence>
<keyword evidence="1" id="KW-0472">Membrane</keyword>
<proteinExistence type="predicted"/>
<dbReference type="OrthoDB" id="9799095at2"/>
<dbReference type="EMBL" id="FQXR01000003">
    <property type="protein sequence ID" value="SHH67695.1"/>
    <property type="molecule type" value="Genomic_DNA"/>
</dbReference>
<reference evidence="2 3" key="1">
    <citation type="submission" date="2016-11" db="EMBL/GenBank/DDBJ databases">
        <authorList>
            <person name="Jaros S."/>
            <person name="Januszkiewicz K."/>
            <person name="Wedrychowicz H."/>
        </authorList>
    </citation>
    <scope>NUCLEOTIDE SEQUENCE [LARGE SCALE GENOMIC DNA]</scope>
    <source>
        <strain evidence="2 3">DSM 13106</strain>
    </source>
</reference>
<dbReference type="STRING" id="1123281.SAMN02745180_00807"/>
<name>A0A1M5UXG3_9FIRM</name>
<dbReference type="PIRSF" id="PIRSF027391">
    <property type="entry name" value="Hpre_diP_synt_I"/>
    <property type="match status" value="1"/>
</dbReference>
<organism evidence="2 3">
    <name type="scientific">Sporanaerobacter acetigenes DSM 13106</name>
    <dbReference type="NCBI Taxonomy" id="1123281"/>
    <lineage>
        <taxon>Bacteria</taxon>
        <taxon>Bacillati</taxon>
        <taxon>Bacillota</taxon>
        <taxon>Tissierellia</taxon>
        <taxon>Tissierellales</taxon>
        <taxon>Sporanaerobacteraceae</taxon>
        <taxon>Sporanaerobacter</taxon>
    </lineage>
</organism>
<keyword evidence="3" id="KW-1185">Reference proteome</keyword>
<dbReference type="AlphaFoldDB" id="A0A1M5UXG3"/>
<sequence length="175" mass="18980">MKNLRKLVFLSLLVSLGLALSILESFMPIPFIAPGAKLGLSNMVVLITLVVFGFKEALVVGILKSILFSLATGSISSLFYSLSGAILSCITMYIVYSYFPNIYSLIGVSIFGAVAHNIAQVSVASLMMKNLKIFSYLPVLLLASLFTGYFVGLSSIFISKNLKKNFPNNCDTSRI</sequence>
<keyword evidence="1" id="KW-0812">Transmembrane</keyword>
<feature type="transmembrane region" description="Helical" evidence="1">
    <location>
        <begin position="136"/>
        <end position="158"/>
    </location>
</feature>
<keyword evidence="1" id="KW-1133">Transmembrane helix</keyword>
<accession>A0A1M5UXG3</accession>
<dbReference type="Proteomes" id="UP000184389">
    <property type="component" value="Unassembled WGS sequence"/>
</dbReference>